<dbReference type="InterPro" id="IPR001093">
    <property type="entry name" value="IMP_DH_GMPRt"/>
</dbReference>
<keyword evidence="2" id="KW-0677">Repeat</keyword>
<comment type="similarity">
    <text evidence="6">Belongs to the IMPDH/GMPR family. GuaB1 subfamily.</text>
</comment>
<dbReference type="InterPro" id="IPR046342">
    <property type="entry name" value="CBS_dom_sf"/>
</dbReference>
<name>A0A5C5BCN0_9MICO</name>
<keyword evidence="8" id="KW-0630">Potassium</keyword>
<dbReference type="EC" id="1.7.1.7" evidence="6"/>
<dbReference type="PANTHER" id="PTHR43170">
    <property type="entry name" value="GMP REDUCTASE"/>
    <property type="match status" value="1"/>
</dbReference>
<keyword evidence="3 6" id="KW-0521">NADP</keyword>
<dbReference type="Pfam" id="PF00478">
    <property type="entry name" value="IMPDH"/>
    <property type="match status" value="1"/>
</dbReference>
<accession>A0A5C5BCN0</accession>
<feature type="binding site" description="in other chain" evidence="8">
    <location>
        <position position="304"/>
    </location>
    <ligand>
        <name>K(+)</name>
        <dbReference type="ChEBI" id="CHEBI:29103"/>
        <note>ligand shared between two tetrameric partners</note>
    </ligand>
</feature>
<evidence type="ECO:0000313" key="11">
    <source>
        <dbReference type="EMBL" id="TNU76080.1"/>
    </source>
</evidence>
<dbReference type="RefSeq" id="WP_139986303.1">
    <property type="nucleotide sequence ID" value="NZ_VENP01000011.1"/>
</dbReference>
<evidence type="ECO:0000256" key="9">
    <source>
        <dbReference type="PROSITE-ProRule" id="PRU00703"/>
    </source>
</evidence>
<keyword evidence="5 9" id="KW-0129">CBS domain</keyword>
<dbReference type="FunFam" id="3.20.20.70:FF:000424">
    <property type="entry name" value="Inosine-5'-monophosphate dehydrogenase 2"/>
    <property type="match status" value="1"/>
</dbReference>
<dbReference type="PANTHER" id="PTHR43170:SF5">
    <property type="entry name" value="GMP REDUCTASE"/>
    <property type="match status" value="1"/>
</dbReference>
<feature type="binding site" description="in other chain" evidence="8">
    <location>
        <position position="302"/>
    </location>
    <ligand>
        <name>K(+)</name>
        <dbReference type="ChEBI" id="CHEBI:29103"/>
        <note>ligand shared between two tetrameric partners</note>
    </ligand>
</feature>
<dbReference type="NCBIfam" id="TIGR01303">
    <property type="entry name" value="IMP_DH_rel_1"/>
    <property type="match status" value="1"/>
</dbReference>
<dbReference type="EMBL" id="VENP01000011">
    <property type="protein sequence ID" value="TNU76080.1"/>
    <property type="molecule type" value="Genomic_DNA"/>
</dbReference>
<evidence type="ECO:0000256" key="1">
    <source>
        <dbReference type="ARBA" id="ARBA00022726"/>
    </source>
</evidence>
<keyword evidence="12" id="KW-1185">Reference proteome</keyword>
<feature type="domain" description="CBS" evidence="10">
    <location>
        <begin position="95"/>
        <end position="152"/>
    </location>
</feature>
<dbReference type="GO" id="GO:0005829">
    <property type="term" value="C:cytosol"/>
    <property type="evidence" value="ECO:0007669"/>
    <property type="project" value="TreeGrafter"/>
</dbReference>
<dbReference type="InterPro" id="IPR005991">
    <property type="entry name" value="GUAB1"/>
</dbReference>
<gene>
    <name evidence="6" type="primary">guaB1</name>
    <name evidence="11" type="ORF">FH969_04615</name>
</gene>
<reference evidence="11 12" key="1">
    <citation type="submission" date="2019-06" db="EMBL/GenBank/DDBJ databases">
        <title>Draft genome sequence of Miniimonas arenae KCTC 19750T isolated from sea sand.</title>
        <authorList>
            <person name="Park S.-J."/>
        </authorList>
    </citation>
    <scope>NUCLEOTIDE SEQUENCE [LARGE SCALE GENOMIC DNA]</scope>
    <source>
        <strain evidence="11 12">KCTC 19750</strain>
    </source>
</reference>
<dbReference type="InterPro" id="IPR000644">
    <property type="entry name" value="CBS_dom"/>
</dbReference>
<comment type="cofactor">
    <cofactor evidence="6">
        <name>a monovalent cation</name>
        <dbReference type="ChEBI" id="CHEBI:60242"/>
    </cofactor>
</comment>
<sequence>MRLLPGQDAHEDLTYGDVFLVPSRSDVASRFDVDLTPGDGSGTTLPIVAANMTAVSGRRMSETLARRGGLAVLPQDVPTDVVASTTAWLKRRHPVVETAVHVTPEDTVHDALALMAKRSHGMAVVLREGRPVGVVTPADCAGVDQFTMVGEVMAATPTVIEESTLTGADAGARAFDELHRARRRVAPVVRADGTLVGVLTQTGALRSSIYSPALDADGRFRVAAAIGINGDVAGNAAALLAAGVDLLVVDTAHGHQEKMLQALRAVRSVDTDVRVVAGNVVTADGVSDLVAAGADIVKVGVGPGAMCTTRMMTGVGRPQFSAVLECAARARELGAHVWADGGVRHPRDVALALAAGASQVMIGSWFAGTHESPGDLRTDGSGRLYKESFGMASARAVAARTRNDSAFDRARKALYEEGISSSKMYLEPERPGVEDLLDSIISGLRSACTYAGARTLAEFRERAVVGRQSAAGYEEGRPLPSSW</sequence>
<dbReference type="HAMAP" id="MF_02250">
    <property type="entry name" value="GMPR_GuaB1"/>
    <property type="match status" value="1"/>
</dbReference>
<feature type="binding site" evidence="7">
    <location>
        <begin position="250"/>
        <end position="252"/>
    </location>
    <ligand>
        <name>NAD(+)</name>
        <dbReference type="ChEBI" id="CHEBI:57540"/>
    </ligand>
</feature>
<dbReference type="PIRSF" id="PIRSF000130">
    <property type="entry name" value="IMPDH"/>
    <property type="match status" value="1"/>
</dbReference>
<dbReference type="InterPro" id="IPR013785">
    <property type="entry name" value="Aldolase_TIM"/>
</dbReference>
<feature type="active site" description="Thioimidate intermediate" evidence="6">
    <location>
        <position position="307"/>
    </location>
</feature>
<evidence type="ECO:0000256" key="7">
    <source>
        <dbReference type="PIRSR" id="PIRSR000130-3"/>
    </source>
</evidence>
<keyword evidence="1 6" id="KW-0660">Purine salvage</keyword>
<dbReference type="Proteomes" id="UP000313849">
    <property type="component" value="Unassembled WGS sequence"/>
</dbReference>
<dbReference type="AlphaFoldDB" id="A0A5C5BCN0"/>
<comment type="caution">
    <text evidence="11">The sequence shown here is derived from an EMBL/GenBank/DDBJ whole genome shotgun (WGS) entry which is preliminary data.</text>
</comment>
<proteinExistence type="inferred from homology"/>
<evidence type="ECO:0000256" key="6">
    <source>
        <dbReference type="HAMAP-Rule" id="MF_02250"/>
    </source>
</evidence>
<dbReference type="Gene3D" id="3.20.20.70">
    <property type="entry name" value="Aldolase class I"/>
    <property type="match status" value="1"/>
</dbReference>
<dbReference type="GO" id="GO:0006166">
    <property type="term" value="P:purine ribonucleoside salvage"/>
    <property type="evidence" value="ECO:0007669"/>
    <property type="project" value="UniProtKB-KW"/>
</dbReference>
<dbReference type="PROSITE" id="PS51371">
    <property type="entry name" value="CBS"/>
    <property type="match status" value="1"/>
</dbReference>
<comment type="pathway">
    <text evidence="6">Purine metabolism; IMP biosynthesis via salvage pathway.</text>
</comment>
<evidence type="ECO:0000256" key="2">
    <source>
        <dbReference type="ARBA" id="ARBA00022737"/>
    </source>
</evidence>
<dbReference type="InterPro" id="IPR050139">
    <property type="entry name" value="GMP_reductase"/>
</dbReference>
<evidence type="ECO:0000256" key="3">
    <source>
        <dbReference type="ARBA" id="ARBA00022857"/>
    </source>
</evidence>
<keyword evidence="7" id="KW-0520">NAD</keyword>
<dbReference type="OrthoDB" id="9805398at2"/>
<feature type="binding site" evidence="6">
    <location>
        <begin position="250"/>
        <end position="252"/>
    </location>
    <ligand>
        <name>NADP(+)</name>
        <dbReference type="ChEBI" id="CHEBI:58349"/>
    </ligand>
</feature>
<evidence type="ECO:0000256" key="8">
    <source>
        <dbReference type="PIRSR" id="PIRSR000130-4"/>
    </source>
</evidence>
<evidence type="ECO:0000256" key="4">
    <source>
        <dbReference type="ARBA" id="ARBA00023002"/>
    </source>
</evidence>
<protein>
    <recommendedName>
        <fullName evidence="6">GMP reductase</fullName>
        <ecNumber evidence="6">1.7.1.7</ecNumber>
    </recommendedName>
    <alternativeName>
        <fullName evidence="6">Guanosine 5'-monophosphate reductase</fullName>
        <shortName evidence="6">GMPR</shortName>
    </alternativeName>
</protein>
<comment type="function">
    <text evidence="6">Involved in the purine-salvage pathway. Catalyzes the NADPH-dependent conversion of GMP to IMP.</text>
</comment>
<comment type="catalytic activity">
    <reaction evidence="6">
        <text>IMP + NH4(+) + NADP(+) = GMP + NADPH + 2 H(+)</text>
        <dbReference type="Rhea" id="RHEA:17185"/>
        <dbReference type="ChEBI" id="CHEBI:15378"/>
        <dbReference type="ChEBI" id="CHEBI:28938"/>
        <dbReference type="ChEBI" id="CHEBI:57783"/>
        <dbReference type="ChEBI" id="CHEBI:58053"/>
        <dbReference type="ChEBI" id="CHEBI:58115"/>
        <dbReference type="ChEBI" id="CHEBI:58349"/>
        <dbReference type="EC" id="1.7.1.7"/>
    </reaction>
</comment>
<dbReference type="SUPFAM" id="SSF54631">
    <property type="entry name" value="CBS-domain pair"/>
    <property type="match status" value="1"/>
</dbReference>
<evidence type="ECO:0000259" key="10">
    <source>
        <dbReference type="PROSITE" id="PS51371"/>
    </source>
</evidence>
<feature type="binding site" evidence="7">
    <location>
        <begin position="300"/>
        <end position="302"/>
    </location>
    <ligand>
        <name>NAD(+)</name>
        <dbReference type="ChEBI" id="CHEBI:57540"/>
    </ligand>
</feature>
<feature type="binding site" evidence="6">
    <location>
        <begin position="300"/>
        <end position="302"/>
    </location>
    <ligand>
        <name>NADP(+)</name>
        <dbReference type="ChEBI" id="CHEBI:58349"/>
    </ligand>
</feature>
<dbReference type="GO" id="GO:0003920">
    <property type="term" value="F:GMP reductase activity"/>
    <property type="evidence" value="ECO:0007669"/>
    <property type="project" value="UniProtKB-UniRule"/>
</dbReference>
<dbReference type="CDD" id="cd00381">
    <property type="entry name" value="IMPDH"/>
    <property type="match status" value="1"/>
</dbReference>
<evidence type="ECO:0000313" key="12">
    <source>
        <dbReference type="Proteomes" id="UP000313849"/>
    </source>
</evidence>
<organism evidence="11 12">
    <name type="scientific">Miniimonas arenae</name>
    <dbReference type="NCBI Taxonomy" id="676201"/>
    <lineage>
        <taxon>Bacteria</taxon>
        <taxon>Bacillati</taxon>
        <taxon>Actinomycetota</taxon>
        <taxon>Actinomycetes</taxon>
        <taxon>Micrococcales</taxon>
        <taxon>Beutenbergiaceae</taxon>
        <taxon>Miniimonas</taxon>
    </lineage>
</organism>
<dbReference type="SMART" id="SM01240">
    <property type="entry name" value="IMPDH"/>
    <property type="match status" value="1"/>
</dbReference>
<feature type="binding site" description="in other chain" evidence="8">
    <location>
        <position position="307"/>
    </location>
    <ligand>
        <name>K(+)</name>
        <dbReference type="ChEBI" id="CHEBI:29103"/>
        <note>ligand shared between two tetrameric partners</note>
    </ligand>
</feature>
<dbReference type="Pfam" id="PF00571">
    <property type="entry name" value="CBS"/>
    <property type="match status" value="1"/>
</dbReference>
<dbReference type="NCBIfam" id="NF005869">
    <property type="entry name" value="PRK07807.1"/>
    <property type="match status" value="1"/>
</dbReference>
<evidence type="ECO:0000256" key="5">
    <source>
        <dbReference type="ARBA" id="ARBA00023122"/>
    </source>
</evidence>
<dbReference type="GO" id="GO:0032264">
    <property type="term" value="P:IMP salvage"/>
    <property type="evidence" value="ECO:0007669"/>
    <property type="project" value="UniProtKB-UniRule"/>
</dbReference>
<dbReference type="GO" id="GO:0003938">
    <property type="term" value="F:IMP dehydrogenase activity"/>
    <property type="evidence" value="ECO:0007669"/>
    <property type="project" value="InterPro"/>
</dbReference>
<dbReference type="SUPFAM" id="SSF51412">
    <property type="entry name" value="Inosine monophosphate dehydrogenase (IMPDH)"/>
    <property type="match status" value="1"/>
</dbReference>
<keyword evidence="4 6" id="KW-0560">Oxidoreductase</keyword>
<dbReference type="InterPro" id="IPR005990">
    <property type="entry name" value="IMP_DH"/>
</dbReference>